<dbReference type="Proteomes" id="UP000765509">
    <property type="component" value="Unassembled WGS sequence"/>
</dbReference>
<sequence>MEDIITGTRISNPCTRSPIDSKSVPNTSREDRRPERPSVKFHKCGSTSNLARNCTKNIKIDEAQVIQDLQGSEEKEESDQDAAISEETPSEEHSIENITDFFKVTEVHTHLPQYSEDF</sequence>
<feature type="compositionally biased region" description="Polar residues" evidence="1">
    <location>
        <begin position="8"/>
        <end position="27"/>
    </location>
</feature>
<protein>
    <submittedName>
        <fullName evidence="2">Uncharacterized protein</fullName>
    </submittedName>
</protein>
<organism evidence="2 3">
    <name type="scientific">Austropuccinia psidii MF-1</name>
    <dbReference type="NCBI Taxonomy" id="1389203"/>
    <lineage>
        <taxon>Eukaryota</taxon>
        <taxon>Fungi</taxon>
        <taxon>Dikarya</taxon>
        <taxon>Basidiomycota</taxon>
        <taxon>Pucciniomycotina</taxon>
        <taxon>Pucciniomycetes</taxon>
        <taxon>Pucciniales</taxon>
        <taxon>Sphaerophragmiaceae</taxon>
        <taxon>Austropuccinia</taxon>
    </lineage>
</organism>
<feature type="compositionally biased region" description="Basic and acidic residues" evidence="1">
    <location>
        <begin position="28"/>
        <end position="38"/>
    </location>
</feature>
<accession>A0A9Q3CH46</accession>
<gene>
    <name evidence="2" type="ORF">O181_024651</name>
</gene>
<feature type="region of interest" description="Disordered" evidence="1">
    <location>
        <begin position="1"/>
        <end position="44"/>
    </location>
</feature>
<evidence type="ECO:0000313" key="2">
    <source>
        <dbReference type="EMBL" id="MBW0484936.1"/>
    </source>
</evidence>
<comment type="caution">
    <text evidence="2">The sequence shown here is derived from an EMBL/GenBank/DDBJ whole genome shotgun (WGS) entry which is preliminary data.</text>
</comment>
<evidence type="ECO:0000256" key="1">
    <source>
        <dbReference type="SAM" id="MobiDB-lite"/>
    </source>
</evidence>
<keyword evidence="3" id="KW-1185">Reference proteome</keyword>
<feature type="region of interest" description="Disordered" evidence="1">
    <location>
        <begin position="68"/>
        <end position="96"/>
    </location>
</feature>
<evidence type="ECO:0000313" key="3">
    <source>
        <dbReference type="Proteomes" id="UP000765509"/>
    </source>
</evidence>
<reference evidence="2" key="1">
    <citation type="submission" date="2021-03" db="EMBL/GenBank/DDBJ databases">
        <title>Draft genome sequence of rust myrtle Austropuccinia psidii MF-1, a brazilian biotype.</title>
        <authorList>
            <person name="Quecine M.C."/>
            <person name="Pachon D.M.R."/>
            <person name="Bonatelli M.L."/>
            <person name="Correr F.H."/>
            <person name="Franceschini L.M."/>
            <person name="Leite T.F."/>
            <person name="Margarido G.R.A."/>
            <person name="Almeida C.A."/>
            <person name="Ferrarezi J.A."/>
            <person name="Labate C.A."/>
        </authorList>
    </citation>
    <scope>NUCLEOTIDE SEQUENCE</scope>
    <source>
        <strain evidence="2">MF-1</strain>
    </source>
</reference>
<name>A0A9Q3CH46_9BASI</name>
<dbReference type="AlphaFoldDB" id="A0A9Q3CH46"/>
<dbReference type="EMBL" id="AVOT02007920">
    <property type="protein sequence ID" value="MBW0484936.1"/>
    <property type="molecule type" value="Genomic_DNA"/>
</dbReference>
<dbReference type="OrthoDB" id="2517660at2759"/>
<proteinExistence type="predicted"/>